<organism evidence="2 3">
    <name type="scientific">Coprinellus micaceus</name>
    <name type="common">Glistening ink-cap mushroom</name>
    <name type="synonym">Coprinus micaceus</name>
    <dbReference type="NCBI Taxonomy" id="71717"/>
    <lineage>
        <taxon>Eukaryota</taxon>
        <taxon>Fungi</taxon>
        <taxon>Dikarya</taxon>
        <taxon>Basidiomycota</taxon>
        <taxon>Agaricomycotina</taxon>
        <taxon>Agaricomycetes</taxon>
        <taxon>Agaricomycetidae</taxon>
        <taxon>Agaricales</taxon>
        <taxon>Agaricineae</taxon>
        <taxon>Psathyrellaceae</taxon>
        <taxon>Coprinellus</taxon>
    </lineage>
</organism>
<evidence type="ECO:0000313" key="3">
    <source>
        <dbReference type="Proteomes" id="UP000298030"/>
    </source>
</evidence>
<dbReference type="Proteomes" id="UP000298030">
    <property type="component" value="Unassembled WGS sequence"/>
</dbReference>
<reference evidence="2 3" key="1">
    <citation type="journal article" date="2019" name="Nat. Ecol. Evol.">
        <title>Megaphylogeny resolves global patterns of mushroom evolution.</title>
        <authorList>
            <person name="Varga T."/>
            <person name="Krizsan K."/>
            <person name="Foldi C."/>
            <person name="Dima B."/>
            <person name="Sanchez-Garcia M."/>
            <person name="Sanchez-Ramirez S."/>
            <person name="Szollosi G.J."/>
            <person name="Szarkandi J.G."/>
            <person name="Papp V."/>
            <person name="Albert L."/>
            <person name="Andreopoulos W."/>
            <person name="Angelini C."/>
            <person name="Antonin V."/>
            <person name="Barry K.W."/>
            <person name="Bougher N.L."/>
            <person name="Buchanan P."/>
            <person name="Buyck B."/>
            <person name="Bense V."/>
            <person name="Catcheside P."/>
            <person name="Chovatia M."/>
            <person name="Cooper J."/>
            <person name="Damon W."/>
            <person name="Desjardin D."/>
            <person name="Finy P."/>
            <person name="Geml J."/>
            <person name="Haridas S."/>
            <person name="Hughes K."/>
            <person name="Justo A."/>
            <person name="Karasinski D."/>
            <person name="Kautmanova I."/>
            <person name="Kiss B."/>
            <person name="Kocsube S."/>
            <person name="Kotiranta H."/>
            <person name="LaButti K.M."/>
            <person name="Lechner B.E."/>
            <person name="Liimatainen K."/>
            <person name="Lipzen A."/>
            <person name="Lukacs Z."/>
            <person name="Mihaltcheva S."/>
            <person name="Morgado L.N."/>
            <person name="Niskanen T."/>
            <person name="Noordeloos M.E."/>
            <person name="Ohm R.A."/>
            <person name="Ortiz-Santana B."/>
            <person name="Ovrebo C."/>
            <person name="Racz N."/>
            <person name="Riley R."/>
            <person name="Savchenko A."/>
            <person name="Shiryaev A."/>
            <person name="Soop K."/>
            <person name="Spirin V."/>
            <person name="Szebenyi C."/>
            <person name="Tomsovsky M."/>
            <person name="Tulloss R.E."/>
            <person name="Uehling J."/>
            <person name="Grigoriev I.V."/>
            <person name="Vagvolgyi C."/>
            <person name="Papp T."/>
            <person name="Martin F.M."/>
            <person name="Miettinen O."/>
            <person name="Hibbett D.S."/>
            <person name="Nagy L.G."/>
        </authorList>
    </citation>
    <scope>NUCLEOTIDE SEQUENCE [LARGE SCALE GENOMIC DNA]</scope>
    <source>
        <strain evidence="2 3">FP101781</strain>
    </source>
</reference>
<evidence type="ECO:0000256" key="1">
    <source>
        <dbReference type="SAM" id="MobiDB-lite"/>
    </source>
</evidence>
<sequence>MRRRDAPYEPRHARFAPLVTLINSLNQHHQEMTQTLVDTPHKAMPKNAAKISHAQLLCPPFGLDQDEEDPYLPFRASSMKNIACNIIRPIHHYLLCLKALDWVNYVNRPAALRSPSTTDRPTLTKWPRNVQPLLPTDLPRFLVTRSNAFKKISQPLFKLPGIPTDSPTYLATVIQRRKNAPKPDHALGNLLAAALHLSILLLGHVEHISEVPRDKIIPPKNKELQSFDLLSITGPLSIAMFLHPLVLLQDIDLCSYRQDPEAYIIASRCLPSPAADPQVLELNTGVMKLVYEWARGLVPMDEPRAYSQLHGIVKRFTQVKDTAFKAFYAPASQASEACHFPTGAFPPIYKGVPSPPLPPSASASFPEPTPSLDEHLSSQTLTYPSISSAHCATSHPSPRLSTPQPQPSPLVPVDAPESIESAFATSPPYPAPPTPSDRPDQTSADAWASLLAAPDLQHHNLAFVSHTGVAANLDISKTLARNGIALQRTDIAFSAAPTLPTPSDPSHVHDLAVPSFYPPTAFDQPLGLPNPSPCFVSEVNIGRTIWALTNSVLVLAPQTYPFHEFHTWTPCSRGAFVPPTISPNGFGTRLAIVKGEEVVVIFHDPTDPSSPPYQTPSHSPQPTELQPACVLLEPGSSIYLPPGTPYARFSLKPGHLELELIVTWGTMRQALLAQTFYVLQQDKDPHCDRSTHFAELIVRIIVFCHHKLVIKGLSQAGSPHFPPLETAEDWNDLGGLFCLVEMLNVFHSASYKPLTTEERLLLSDVNCVTSQQRTAFVYARGLVTEAIRSIHNTAEPHATFASQVFYPLLSWHVHTIQLLCRQWHASSPSTTPTQLQPGVDNLVALQVLEKNLRSIKDRIPAHYHSIDLEASPSMPSTTSAYRFIPAPGSTYSHYLTLGATSRDTAYFQAIGSSPI</sequence>
<dbReference type="AlphaFoldDB" id="A0A4Y7SZD8"/>
<comment type="caution">
    <text evidence="2">The sequence shown here is derived from an EMBL/GenBank/DDBJ whole genome shotgun (WGS) entry which is preliminary data.</text>
</comment>
<feature type="compositionally biased region" description="Pro residues" evidence="1">
    <location>
        <begin position="427"/>
        <end position="436"/>
    </location>
</feature>
<protein>
    <recommendedName>
        <fullName evidence="4">JmjC domain-containing protein</fullName>
    </recommendedName>
</protein>
<proteinExistence type="predicted"/>
<name>A0A4Y7SZD8_COPMI</name>
<dbReference type="OrthoDB" id="10688954at2759"/>
<feature type="region of interest" description="Disordered" evidence="1">
    <location>
        <begin position="388"/>
        <end position="442"/>
    </location>
</feature>
<accession>A0A4Y7SZD8</accession>
<dbReference type="STRING" id="71717.A0A4Y7SZD8"/>
<evidence type="ECO:0000313" key="2">
    <source>
        <dbReference type="EMBL" id="TEB27202.1"/>
    </source>
</evidence>
<gene>
    <name evidence="2" type="ORF">FA13DRAFT_1795013</name>
</gene>
<evidence type="ECO:0008006" key="4">
    <source>
        <dbReference type="Google" id="ProtNLM"/>
    </source>
</evidence>
<dbReference type="EMBL" id="QPFP01000042">
    <property type="protein sequence ID" value="TEB27202.1"/>
    <property type="molecule type" value="Genomic_DNA"/>
</dbReference>
<keyword evidence="3" id="KW-1185">Reference proteome</keyword>
<feature type="compositionally biased region" description="Polar residues" evidence="1">
    <location>
        <begin position="388"/>
        <end position="403"/>
    </location>
</feature>